<feature type="transmembrane region" description="Helical" evidence="1">
    <location>
        <begin position="254"/>
        <end position="275"/>
    </location>
</feature>
<dbReference type="Proteomes" id="UP000677234">
    <property type="component" value="Chromosome"/>
</dbReference>
<evidence type="ECO:0000313" key="4">
    <source>
        <dbReference type="Proteomes" id="UP000595847"/>
    </source>
</evidence>
<dbReference type="PANTHER" id="PTHR37814:SF1">
    <property type="entry name" value="MEMBRANE PROTEIN"/>
    <property type="match status" value="1"/>
</dbReference>
<dbReference type="Proteomes" id="UP000595847">
    <property type="component" value="Chromosome"/>
</dbReference>
<gene>
    <name evidence="2" type="ORF">JD108_13320</name>
    <name evidence="3" type="ORF">KDJ56_13265</name>
</gene>
<feature type="transmembrane region" description="Helical" evidence="1">
    <location>
        <begin position="208"/>
        <end position="231"/>
    </location>
</feature>
<name>A0A7T5JMB1_9BACL</name>
<organism evidence="2 4">
    <name type="scientific">Brevibacillus composti</name>
    <dbReference type="NCBI Taxonomy" id="2796470"/>
    <lineage>
        <taxon>Bacteria</taxon>
        <taxon>Bacillati</taxon>
        <taxon>Bacillota</taxon>
        <taxon>Bacilli</taxon>
        <taxon>Bacillales</taxon>
        <taxon>Paenibacillaceae</taxon>
        <taxon>Brevibacillus</taxon>
    </lineage>
</organism>
<dbReference type="KEGG" id="bcop:JD108_13320"/>
<keyword evidence="5" id="KW-1185">Reference proteome</keyword>
<evidence type="ECO:0000256" key="1">
    <source>
        <dbReference type="SAM" id="Phobius"/>
    </source>
</evidence>
<dbReference type="InterPro" id="IPR038728">
    <property type="entry name" value="YkvI-like"/>
</dbReference>
<feature type="transmembrane region" description="Helical" evidence="1">
    <location>
        <begin position="34"/>
        <end position="59"/>
    </location>
</feature>
<dbReference type="RefSeq" id="WP_198826549.1">
    <property type="nucleotide sequence ID" value="NZ_CP066308.1"/>
</dbReference>
<keyword evidence="1" id="KW-1133">Transmembrane helix</keyword>
<evidence type="ECO:0000313" key="2">
    <source>
        <dbReference type="EMBL" id="QQE72917.1"/>
    </source>
</evidence>
<dbReference type="AlphaFoldDB" id="A0A7T5JMB1"/>
<keyword evidence="1" id="KW-0472">Membrane</keyword>
<feature type="transmembrane region" description="Helical" evidence="1">
    <location>
        <begin position="112"/>
        <end position="129"/>
    </location>
</feature>
<evidence type="ECO:0000313" key="3">
    <source>
        <dbReference type="EMBL" id="QUO39995.1"/>
    </source>
</evidence>
<feature type="transmembrane region" description="Helical" evidence="1">
    <location>
        <begin position="80"/>
        <end position="100"/>
    </location>
</feature>
<keyword evidence="1" id="KW-0812">Transmembrane</keyword>
<feature type="transmembrane region" description="Helical" evidence="1">
    <location>
        <begin position="287"/>
        <end position="307"/>
    </location>
</feature>
<dbReference type="EMBL" id="CP066308">
    <property type="protein sequence ID" value="QQE72917.1"/>
    <property type="molecule type" value="Genomic_DNA"/>
</dbReference>
<feature type="transmembrane region" description="Helical" evidence="1">
    <location>
        <begin position="175"/>
        <end position="196"/>
    </location>
</feature>
<evidence type="ECO:0000313" key="5">
    <source>
        <dbReference type="Proteomes" id="UP000677234"/>
    </source>
</evidence>
<proteinExistence type="predicted"/>
<reference evidence="3" key="2">
    <citation type="submission" date="2021-04" db="EMBL/GenBank/DDBJ databases">
        <title>Brevibacillus composti FJAT-54423, complete genome.</title>
        <authorList>
            <person name="Tang R."/>
        </authorList>
    </citation>
    <scope>NUCLEOTIDE SEQUENCE</scope>
    <source>
        <strain evidence="3">FJAT-54424</strain>
    </source>
</reference>
<feature type="transmembrane region" description="Helical" evidence="1">
    <location>
        <begin position="313"/>
        <end position="332"/>
    </location>
</feature>
<dbReference type="EMBL" id="CP073708">
    <property type="protein sequence ID" value="QUO39995.1"/>
    <property type="molecule type" value="Genomic_DNA"/>
</dbReference>
<protein>
    <submittedName>
        <fullName evidence="2">Uncharacterized protein</fullName>
    </submittedName>
</protein>
<feature type="transmembrane region" description="Helical" evidence="1">
    <location>
        <begin position="134"/>
        <end position="155"/>
    </location>
</feature>
<dbReference type="PANTHER" id="PTHR37814">
    <property type="entry name" value="CONSERVED MEMBRANE PROTEIN"/>
    <property type="match status" value="1"/>
</dbReference>
<sequence>MDRGSWRIAVLFAAAALGGSYLGGSDGLRFFAYFGSWGFLGILLVSIGFGWAGYRILVLSHHLGFRSLHDLLAYGFGEKAAPGLSVLLHLLLLAYAGTTIGEAASRLSGEGLVWIVAFIPIALACFLIGRGWPLLLRALSLFFIIGFLLIAASYIERPHIAVPSLGYQLNFQWLLHSLYYFSLHFLLILVICLPLASRAPRVQPIATGVMLGSFLFLLLSLLLQGLFLGYWHDIHSSPLPLRTVLSAALPQGEWIHAFAMLGHAGIMLAVWVYALASPVSVRYEIRLTALLVVMIIGVILLSLLSVIWASLAYLVATAVTYFGLFLALSFLWKTKQVP</sequence>
<accession>A0A7T5JMB1</accession>
<reference evidence="2 4" key="1">
    <citation type="submission" date="2020-12" db="EMBL/GenBank/DDBJ databases">
        <title>strain FJAT-54423T represents a novel species of the genus Brevibacillus.</title>
        <authorList>
            <person name="Tang R."/>
        </authorList>
    </citation>
    <scope>NUCLEOTIDE SEQUENCE [LARGE SCALE GENOMIC DNA]</scope>
    <source>
        <strain evidence="2 4">FJAT-54423</strain>
    </source>
</reference>